<gene>
    <name evidence="1" type="ORF">S12H4_31309</name>
</gene>
<sequence length="90" mass="10041">MNLVLFTGDECDICHEVEEAFKNRFKEELDSGEADIINLDEDEVAQQFWAENELPLAPTIFIVSDEKKLITILDPMQLLKEASPAATSGG</sequence>
<evidence type="ECO:0008006" key="2">
    <source>
        <dbReference type="Google" id="ProtNLM"/>
    </source>
</evidence>
<reference evidence="1" key="1">
    <citation type="journal article" date="2014" name="Front. Microbiol.">
        <title>High frequency of phylogenetically diverse reductive dehalogenase-homologous genes in deep subseafloor sedimentary metagenomes.</title>
        <authorList>
            <person name="Kawai M."/>
            <person name="Futagami T."/>
            <person name="Toyoda A."/>
            <person name="Takaki Y."/>
            <person name="Nishi S."/>
            <person name="Hori S."/>
            <person name="Arai W."/>
            <person name="Tsubouchi T."/>
            <person name="Morono Y."/>
            <person name="Uchiyama I."/>
            <person name="Ito T."/>
            <person name="Fujiyama A."/>
            <person name="Inagaki F."/>
            <person name="Takami H."/>
        </authorList>
    </citation>
    <scope>NUCLEOTIDE SEQUENCE</scope>
    <source>
        <strain evidence="1">Expedition CK06-06</strain>
    </source>
</reference>
<proteinExistence type="predicted"/>
<dbReference type="SUPFAM" id="SSF52833">
    <property type="entry name" value="Thioredoxin-like"/>
    <property type="match status" value="1"/>
</dbReference>
<evidence type="ECO:0000313" key="1">
    <source>
        <dbReference type="EMBL" id="GAI96914.1"/>
    </source>
</evidence>
<name>X1UX08_9ZZZZ</name>
<organism evidence="1">
    <name type="scientific">marine sediment metagenome</name>
    <dbReference type="NCBI Taxonomy" id="412755"/>
    <lineage>
        <taxon>unclassified sequences</taxon>
        <taxon>metagenomes</taxon>
        <taxon>ecological metagenomes</taxon>
    </lineage>
</organism>
<dbReference type="EMBL" id="BARW01018263">
    <property type="protein sequence ID" value="GAI96914.1"/>
    <property type="molecule type" value="Genomic_DNA"/>
</dbReference>
<protein>
    <recommendedName>
        <fullName evidence="2">Thioredoxin-like fold domain-containing protein</fullName>
    </recommendedName>
</protein>
<dbReference type="InterPro" id="IPR036249">
    <property type="entry name" value="Thioredoxin-like_sf"/>
</dbReference>
<dbReference type="CDD" id="cd01659">
    <property type="entry name" value="TRX_superfamily"/>
    <property type="match status" value="1"/>
</dbReference>
<dbReference type="AlphaFoldDB" id="X1UX08"/>
<comment type="caution">
    <text evidence="1">The sequence shown here is derived from an EMBL/GenBank/DDBJ whole genome shotgun (WGS) entry which is preliminary data.</text>
</comment>
<accession>X1UX08</accession>